<keyword evidence="2 11" id="KW-0813">Transport</keyword>
<gene>
    <name evidence="12" type="ORF">AAFF_G00308770</name>
</gene>
<dbReference type="PANTHER" id="PTHR11690:SF222">
    <property type="entry name" value="AMILORIDE-SENSITIVE SODIUM CHANNEL SUBUNIT GAMMA"/>
    <property type="match status" value="1"/>
</dbReference>
<organism evidence="12 13">
    <name type="scientific">Aldrovandia affinis</name>
    <dbReference type="NCBI Taxonomy" id="143900"/>
    <lineage>
        <taxon>Eukaryota</taxon>
        <taxon>Metazoa</taxon>
        <taxon>Chordata</taxon>
        <taxon>Craniata</taxon>
        <taxon>Vertebrata</taxon>
        <taxon>Euteleostomi</taxon>
        <taxon>Actinopterygii</taxon>
        <taxon>Neopterygii</taxon>
        <taxon>Teleostei</taxon>
        <taxon>Notacanthiformes</taxon>
        <taxon>Halosauridae</taxon>
        <taxon>Aldrovandia</taxon>
    </lineage>
</organism>
<keyword evidence="10 11" id="KW-0407">Ion channel</keyword>
<evidence type="ECO:0000313" key="12">
    <source>
        <dbReference type="EMBL" id="KAJ8405989.1"/>
    </source>
</evidence>
<name>A0AAD7WRT5_9TELE</name>
<keyword evidence="8" id="KW-0472">Membrane</keyword>
<evidence type="ECO:0000256" key="2">
    <source>
        <dbReference type="ARBA" id="ARBA00022448"/>
    </source>
</evidence>
<dbReference type="Pfam" id="PF00858">
    <property type="entry name" value="ASC"/>
    <property type="match status" value="1"/>
</dbReference>
<evidence type="ECO:0000256" key="3">
    <source>
        <dbReference type="ARBA" id="ARBA00022461"/>
    </source>
</evidence>
<comment type="caution">
    <text evidence="12">The sequence shown here is derived from an EMBL/GenBank/DDBJ whole genome shotgun (WGS) entry which is preliminary data.</text>
</comment>
<evidence type="ECO:0000256" key="4">
    <source>
        <dbReference type="ARBA" id="ARBA00022692"/>
    </source>
</evidence>
<evidence type="ECO:0000256" key="8">
    <source>
        <dbReference type="ARBA" id="ARBA00023136"/>
    </source>
</evidence>
<sequence length="210" mass="24303">MRAVSCDGKIQWYPRTESDSSAVSLPPEKGCVPSLEEFAEDSTLHGLSRVVRGSSCSVRRCLWTLAFSMSIVFVIYHTVELINNYFEYHHYTKVDEKTAENMTFPAVTFCNMNRVRKSKLQNCDRNKIGEMLGLEKLHFNDDCSECEFDWGNFYKRSAHDINDMLQYCLFQNVNCTAEDFEIVSKFTSFFELKSRCAHLPFAIIEKSKDC</sequence>
<evidence type="ECO:0000256" key="11">
    <source>
        <dbReference type="RuleBase" id="RU000679"/>
    </source>
</evidence>
<reference evidence="12" key="1">
    <citation type="journal article" date="2023" name="Science">
        <title>Genome structures resolve the early diversification of teleost fishes.</title>
        <authorList>
            <person name="Parey E."/>
            <person name="Louis A."/>
            <person name="Montfort J."/>
            <person name="Bouchez O."/>
            <person name="Roques C."/>
            <person name="Iampietro C."/>
            <person name="Lluch J."/>
            <person name="Castinel A."/>
            <person name="Donnadieu C."/>
            <person name="Desvignes T."/>
            <person name="Floi Bucao C."/>
            <person name="Jouanno E."/>
            <person name="Wen M."/>
            <person name="Mejri S."/>
            <person name="Dirks R."/>
            <person name="Jansen H."/>
            <person name="Henkel C."/>
            <person name="Chen W.J."/>
            <person name="Zahm M."/>
            <person name="Cabau C."/>
            <person name="Klopp C."/>
            <person name="Thompson A.W."/>
            <person name="Robinson-Rechavi M."/>
            <person name="Braasch I."/>
            <person name="Lecointre G."/>
            <person name="Bobe J."/>
            <person name="Postlethwait J.H."/>
            <person name="Berthelot C."/>
            <person name="Roest Crollius H."/>
            <person name="Guiguen Y."/>
        </authorList>
    </citation>
    <scope>NUCLEOTIDE SEQUENCE</scope>
    <source>
        <tissue evidence="12">Blood</tissue>
    </source>
</reference>
<evidence type="ECO:0000256" key="9">
    <source>
        <dbReference type="ARBA" id="ARBA00023201"/>
    </source>
</evidence>
<keyword evidence="3 11" id="KW-0894">Sodium channel</keyword>
<proteinExistence type="inferred from homology"/>
<dbReference type="GO" id="GO:0005886">
    <property type="term" value="C:plasma membrane"/>
    <property type="evidence" value="ECO:0007669"/>
    <property type="project" value="TreeGrafter"/>
</dbReference>
<evidence type="ECO:0000256" key="10">
    <source>
        <dbReference type="ARBA" id="ARBA00023303"/>
    </source>
</evidence>
<keyword evidence="13" id="KW-1185">Reference proteome</keyword>
<dbReference type="AlphaFoldDB" id="A0AAD7WRT5"/>
<evidence type="ECO:0000256" key="1">
    <source>
        <dbReference type="ARBA" id="ARBA00004141"/>
    </source>
</evidence>
<evidence type="ECO:0000256" key="6">
    <source>
        <dbReference type="ARBA" id="ARBA00023053"/>
    </source>
</evidence>
<keyword evidence="4 11" id="KW-0812">Transmembrane</keyword>
<accession>A0AAD7WRT5</accession>
<dbReference type="InterPro" id="IPR001873">
    <property type="entry name" value="ENaC"/>
</dbReference>
<comment type="similarity">
    <text evidence="11">Belongs to the amiloride-sensitive sodium channel (TC 1.A.6) family.</text>
</comment>
<dbReference type="PANTHER" id="PTHR11690">
    <property type="entry name" value="AMILORIDE-SENSITIVE SODIUM CHANNEL-RELATED"/>
    <property type="match status" value="1"/>
</dbReference>
<evidence type="ECO:0000256" key="5">
    <source>
        <dbReference type="ARBA" id="ARBA00022989"/>
    </source>
</evidence>
<keyword evidence="9 11" id="KW-0739">Sodium transport</keyword>
<dbReference type="EMBL" id="JAINUG010000045">
    <property type="protein sequence ID" value="KAJ8405989.1"/>
    <property type="molecule type" value="Genomic_DNA"/>
</dbReference>
<evidence type="ECO:0000256" key="7">
    <source>
        <dbReference type="ARBA" id="ARBA00023065"/>
    </source>
</evidence>
<keyword evidence="7 11" id="KW-0406">Ion transport</keyword>
<protein>
    <submittedName>
        <fullName evidence="12">Uncharacterized protein</fullName>
    </submittedName>
</protein>
<comment type="subcellular location">
    <subcellularLocation>
        <location evidence="1">Membrane</location>
        <topology evidence="1">Multi-pass membrane protein</topology>
    </subcellularLocation>
</comment>
<keyword evidence="5" id="KW-1133">Transmembrane helix</keyword>
<keyword evidence="6" id="KW-0915">Sodium</keyword>
<evidence type="ECO:0000313" key="13">
    <source>
        <dbReference type="Proteomes" id="UP001221898"/>
    </source>
</evidence>
<dbReference type="Proteomes" id="UP001221898">
    <property type="component" value="Unassembled WGS sequence"/>
</dbReference>
<dbReference type="GO" id="GO:0015280">
    <property type="term" value="F:ligand-gated sodium channel activity"/>
    <property type="evidence" value="ECO:0007669"/>
    <property type="project" value="TreeGrafter"/>
</dbReference>